<name>A0A835BAG5_9POAL</name>
<dbReference type="Proteomes" id="UP000636709">
    <property type="component" value="Unassembled WGS sequence"/>
</dbReference>
<comment type="caution">
    <text evidence="1">The sequence shown here is derived from an EMBL/GenBank/DDBJ whole genome shotgun (WGS) entry which is preliminary data.</text>
</comment>
<evidence type="ECO:0000313" key="2">
    <source>
        <dbReference type="Proteomes" id="UP000636709"/>
    </source>
</evidence>
<proteinExistence type="predicted"/>
<dbReference type="EMBL" id="JACEFO010001947">
    <property type="protein sequence ID" value="KAF8692290.1"/>
    <property type="molecule type" value="Genomic_DNA"/>
</dbReference>
<organism evidence="1 2">
    <name type="scientific">Digitaria exilis</name>
    <dbReference type="NCBI Taxonomy" id="1010633"/>
    <lineage>
        <taxon>Eukaryota</taxon>
        <taxon>Viridiplantae</taxon>
        <taxon>Streptophyta</taxon>
        <taxon>Embryophyta</taxon>
        <taxon>Tracheophyta</taxon>
        <taxon>Spermatophyta</taxon>
        <taxon>Magnoliopsida</taxon>
        <taxon>Liliopsida</taxon>
        <taxon>Poales</taxon>
        <taxon>Poaceae</taxon>
        <taxon>PACMAD clade</taxon>
        <taxon>Panicoideae</taxon>
        <taxon>Panicodae</taxon>
        <taxon>Paniceae</taxon>
        <taxon>Anthephorinae</taxon>
        <taxon>Digitaria</taxon>
    </lineage>
</organism>
<dbReference type="AlphaFoldDB" id="A0A835BAG5"/>
<protein>
    <submittedName>
        <fullName evidence="1">Uncharacterized protein</fullName>
    </submittedName>
</protein>
<reference evidence="1" key="1">
    <citation type="submission" date="2020-07" db="EMBL/GenBank/DDBJ databases">
        <title>Genome sequence and genetic diversity analysis of an under-domesticated orphan crop, white fonio (Digitaria exilis).</title>
        <authorList>
            <person name="Bennetzen J.L."/>
            <person name="Chen S."/>
            <person name="Ma X."/>
            <person name="Wang X."/>
            <person name="Yssel A.E.J."/>
            <person name="Chaluvadi S.R."/>
            <person name="Johnson M."/>
            <person name="Gangashetty P."/>
            <person name="Hamidou F."/>
            <person name="Sanogo M.D."/>
            <person name="Zwaenepoel A."/>
            <person name="Wallace J."/>
            <person name="Van De Peer Y."/>
            <person name="Van Deynze A."/>
        </authorList>
    </citation>
    <scope>NUCLEOTIDE SEQUENCE</scope>
    <source>
        <tissue evidence="1">Leaves</tissue>
    </source>
</reference>
<accession>A0A835BAG5</accession>
<sequence length="106" mass="11572">MPHATGVEHNAFGHHLVFSELDLFGRQIMTSSVNPEVSRLPPVEAVLRELVTHPLHLGAFLRRTEVGLLVDLSHGPPPSATFSLHMMLPSSSPLPNLPLPSCQEIN</sequence>
<keyword evidence="2" id="KW-1185">Reference proteome</keyword>
<gene>
    <name evidence="1" type="ORF">HU200_039899</name>
</gene>
<evidence type="ECO:0000313" key="1">
    <source>
        <dbReference type="EMBL" id="KAF8692290.1"/>
    </source>
</evidence>